<dbReference type="GO" id="GO:0061630">
    <property type="term" value="F:ubiquitin protein ligase activity"/>
    <property type="evidence" value="ECO:0007669"/>
    <property type="project" value="TreeGrafter"/>
</dbReference>
<dbReference type="AlphaFoldDB" id="A0A9E7FUU6"/>
<accession>A0A9E7FUU6</accession>
<dbReference type="GO" id="GO:0036297">
    <property type="term" value="P:interstrand cross-link repair"/>
    <property type="evidence" value="ECO:0007669"/>
    <property type="project" value="InterPro"/>
</dbReference>
<evidence type="ECO:0000313" key="2">
    <source>
        <dbReference type="Proteomes" id="UP001055439"/>
    </source>
</evidence>
<dbReference type="PANTHER" id="PTHR13206:SF0">
    <property type="entry name" value="E3 UBIQUITIN-PROTEIN LIGASE FANCL"/>
    <property type="match status" value="1"/>
</dbReference>
<dbReference type="PANTHER" id="PTHR13206">
    <property type="entry name" value="UBIQUITIN LIGASE PROTEIN PHF9 FANCONI ANEMIA GROUP L PROTEIN"/>
    <property type="match status" value="1"/>
</dbReference>
<dbReference type="Proteomes" id="UP001055439">
    <property type="component" value="Chromosome 5"/>
</dbReference>
<dbReference type="GO" id="GO:0043240">
    <property type="term" value="C:Fanconi anaemia nuclear complex"/>
    <property type="evidence" value="ECO:0007669"/>
    <property type="project" value="InterPro"/>
</dbReference>
<dbReference type="InterPro" id="IPR016135">
    <property type="entry name" value="UBQ-conjugating_enzyme/RWD"/>
</dbReference>
<dbReference type="OrthoDB" id="10263265at2759"/>
<keyword evidence="2" id="KW-1185">Reference proteome</keyword>
<dbReference type="Gene3D" id="3.10.110.10">
    <property type="entry name" value="Ubiquitin Conjugating Enzyme"/>
    <property type="match status" value="1"/>
</dbReference>
<organism evidence="1 2">
    <name type="scientific">Musa troglodytarum</name>
    <name type="common">fe'i banana</name>
    <dbReference type="NCBI Taxonomy" id="320322"/>
    <lineage>
        <taxon>Eukaryota</taxon>
        <taxon>Viridiplantae</taxon>
        <taxon>Streptophyta</taxon>
        <taxon>Embryophyta</taxon>
        <taxon>Tracheophyta</taxon>
        <taxon>Spermatophyta</taxon>
        <taxon>Magnoliopsida</taxon>
        <taxon>Liliopsida</taxon>
        <taxon>Zingiberales</taxon>
        <taxon>Musaceae</taxon>
        <taxon>Musa</taxon>
    </lineage>
</organism>
<proteinExistence type="predicted"/>
<name>A0A9E7FUU6_9LILI</name>
<evidence type="ECO:0000313" key="1">
    <source>
        <dbReference type="EMBL" id="URE02699.1"/>
    </source>
</evidence>
<protein>
    <submittedName>
        <fullName evidence="1">WD-repeat region</fullName>
    </submittedName>
</protein>
<sequence length="103" mass="11015">MGTPVSSAAFSSGCRGDSTLPSPAFYRAVYSQIEEVGWEHLMGAAGDLSCLTFRLSKVDEPFHENLGALLERELPGPPVSSKEDERVDCGICYAPNLPVGNVI</sequence>
<dbReference type="EMBL" id="CP097507">
    <property type="protein sequence ID" value="URE02699.1"/>
    <property type="molecule type" value="Genomic_DNA"/>
</dbReference>
<dbReference type="InterPro" id="IPR026848">
    <property type="entry name" value="Fancl"/>
</dbReference>
<reference evidence="1" key="1">
    <citation type="submission" date="2022-05" db="EMBL/GenBank/DDBJ databases">
        <title>The Musa troglodytarum L. genome provides insights into the mechanism of non-climacteric behaviour and enrichment of carotenoids.</title>
        <authorList>
            <person name="Wang J."/>
        </authorList>
    </citation>
    <scope>NUCLEOTIDE SEQUENCE</scope>
    <source>
        <tissue evidence="1">Leaf</tissue>
    </source>
</reference>
<gene>
    <name evidence="1" type="ORF">MUK42_20949</name>
</gene>
<dbReference type="GO" id="GO:0006513">
    <property type="term" value="P:protein monoubiquitination"/>
    <property type="evidence" value="ECO:0007669"/>
    <property type="project" value="TreeGrafter"/>
</dbReference>